<accession>A0ABQ5XLR6</accession>
<organism evidence="2 3">
    <name type="scientific">Dyella acidisoli</name>
    <dbReference type="NCBI Taxonomy" id="1867834"/>
    <lineage>
        <taxon>Bacteria</taxon>
        <taxon>Pseudomonadati</taxon>
        <taxon>Pseudomonadota</taxon>
        <taxon>Gammaproteobacteria</taxon>
        <taxon>Lysobacterales</taxon>
        <taxon>Rhodanobacteraceae</taxon>
        <taxon>Dyella</taxon>
    </lineage>
</organism>
<feature type="region of interest" description="Disordered" evidence="1">
    <location>
        <begin position="40"/>
        <end position="62"/>
    </location>
</feature>
<gene>
    <name evidence="2" type="ORF">GCM10007901_15960</name>
</gene>
<protein>
    <submittedName>
        <fullName evidence="2">Uncharacterized protein</fullName>
    </submittedName>
</protein>
<sequence length="227" mass="24954">MKILNATASTSEAHGRYTASNDGTNFQQLMQGMEKDMWPGARPGPNPVSVRSDQKGMGSSSATAPFIGLKPDLAANTFPPGFEPAQQQPRYLPVMHAPDATRDVIPPYVAMHDSEHETLQDLFQAMPSCLMRMNDLAEDKSADLSNRQSVPCSARETSETKEPYRLTVLNQANAPAIVVRYPGDNEAIQRLRRTVQEALDRLGIVQASLIINGTEYPARMKGIQYGH</sequence>
<name>A0ABQ5XLR6_9GAMM</name>
<comment type="caution">
    <text evidence="2">The sequence shown here is derived from an EMBL/GenBank/DDBJ whole genome shotgun (WGS) entry which is preliminary data.</text>
</comment>
<feature type="region of interest" description="Disordered" evidence="1">
    <location>
        <begin position="1"/>
        <end position="22"/>
    </location>
</feature>
<dbReference type="EMBL" id="BSOB01000010">
    <property type="protein sequence ID" value="GLQ92645.1"/>
    <property type="molecule type" value="Genomic_DNA"/>
</dbReference>
<dbReference type="RefSeq" id="WP_284320364.1">
    <property type="nucleotide sequence ID" value="NZ_BSOB01000010.1"/>
</dbReference>
<dbReference type="Proteomes" id="UP001156670">
    <property type="component" value="Unassembled WGS sequence"/>
</dbReference>
<reference evidence="3" key="1">
    <citation type="journal article" date="2019" name="Int. J. Syst. Evol. Microbiol.">
        <title>The Global Catalogue of Microorganisms (GCM) 10K type strain sequencing project: providing services to taxonomists for standard genome sequencing and annotation.</title>
        <authorList>
            <consortium name="The Broad Institute Genomics Platform"/>
            <consortium name="The Broad Institute Genome Sequencing Center for Infectious Disease"/>
            <person name="Wu L."/>
            <person name="Ma J."/>
        </authorList>
    </citation>
    <scope>NUCLEOTIDE SEQUENCE [LARGE SCALE GENOMIC DNA]</scope>
    <source>
        <strain evidence="3">NBRC 111980</strain>
    </source>
</reference>
<keyword evidence="3" id="KW-1185">Reference proteome</keyword>
<evidence type="ECO:0000313" key="3">
    <source>
        <dbReference type="Proteomes" id="UP001156670"/>
    </source>
</evidence>
<proteinExistence type="predicted"/>
<evidence type="ECO:0000256" key="1">
    <source>
        <dbReference type="SAM" id="MobiDB-lite"/>
    </source>
</evidence>
<evidence type="ECO:0000313" key="2">
    <source>
        <dbReference type="EMBL" id="GLQ92645.1"/>
    </source>
</evidence>